<accession>A0ABP0X2C4</accession>
<reference evidence="2" key="1">
    <citation type="submission" date="2024-02" db="EMBL/GenBank/DDBJ databases">
        <authorList>
            <consortium name="ELIXIR-Norway"/>
            <consortium name="Elixir Norway"/>
        </authorList>
    </citation>
    <scope>NUCLEOTIDE SEQUENCE</scope>
</reference>
<name>A0ABP0X2C4_9BRYO</name>
<protein>
    <recommendedName>
        <fullName evidence="4">Secreted protein</fullName>
    </recommendedName>
</protein>
<dbReference type="Proteomes" id="UP001497444">
    <property type="component" value="Chromosome 5"/>
</dbReference>
<feature type="compositionally biased region" description="Basic and acidic residues" evidence="1">
    <location>
        <begin position="57"/>
        <end position="80"/>
    </location>
</feature>
<gene>
    <name evidence="2" type="ORF">CSSPJE1EN1_LOCUS18207</name>
</gene>
<evidence type="ECO:0000313" key="2">
    <source>
        <dbReference type="EMBL" id="CAK9272729.1"/>
    </source>
</evidence>
<dbReference type="EMBL" id="OZ020100">
    <property type="protein sequence ID" value="CAK9272729.1"/>
    <property type="molecule type" value="Genomic_DNA"/>
</dbReference>
<keyword evidence="3" id="KW-1185">Reference proteome</keyword>
<evidence type="ECO:0008006" key="4">
    <source>
        <dbReference type="Google" id="ProtNLM"/>
    </source>
</evidence>
<evidence type="ECO:0000313" key="3">
    <source>
        <dbReference type="Proteomes" id="UP001497444"/>
    </source>
</evidence>
<sequence length="99" mass="11297">MFCVLFLCSALIDCTSFPLVLLRGIRFGVSSSSVLFCLVNFALDEPRFYLRNFRSEDSQKKGHKGGREKEKAIWRPAAKESRRRVGRKGVEEEGELLVN</sequence>
<evidence type="ECO:0000256" key="1">
    <source>
        <dbReference type="SAM" id="MobiDB-lite"/>
    </source>
</evidence>
<feature type="region of interest" description="Disordered" evidence="1">
    <location>
        <begin position="57"/>
        <end position="99"/>
    </location>
</feature>
<organism evidence="2 3">
    <name type="scientific">Sphagnum jensenii</name>
    <dbReference type="NCBI Taxonomy" id="128206"/>
    <lineage>
        <taxon>Eukaryota</taxon>
        <taxon>Viridiplantae</taxon>
        <taxon>Streptophyta</taxon>
        <taxon>Embryophyta</taxon>
        <taxon>Bryophyta</taxon>
        <taxon>Sphagnophytina</taxon>
        <taxon>Sphagnopsida</taxon>
        <taxon>Sphagnales</taxon>
        <taxon>Sphagnaceae</taxon>
        <taxon>Sphagnum</taxon>
    </lineage>
</organism>
<proteinExistence type="predicted"/>